<evidence type="ECO:0000259" key="1">
    <source>
        <dbReference type="Pfam" id="PF13456"/>
    </source>
</evidence>
<sequence length="357" mass="39538">MLLRGSDVWNITKIIALLPDLVKEIMAIKPSETGAPDSYVWYPAASGTYSARSGYAAALESNPNKPVLPIATASLNWNKMIWNVKCPPKQKLLIWKILHDAIPTGDNLQRRGVPHIANCPHCGEYESIDHLFLHCPFATRIWDLAPIKTRFDSASCTGFVTTLEVSSLWTCLPPTGVTRDIFFWITWTIWMARNQRIFESRSSTLMDVISTALSNAQEWTRAQGDLSSTQVTPTLITQSPVISIPPDAIVCNTDVAWNPITKAAGIGWIFTAQDSQLQQGSESHTWIQSAFQAEALVVRVALSHAIQLGYNKIWLRSDSLGLIKAIVSTSKPKNLYGILSDVETLSASFISLLFQEP</sequence>
<organism evidence="3 4">
    <name type="scientific">Brassica cretica</name>
    <name type="common">Mustard</name>
    <dbReference type="NCBI Taxonomy" id="69181"/>
    <lineage>
        <taxon>Eukaryota</taxon>
        <taxon>Viridiplantae</taxon>
        <taxon>Streptophyta</taxon>
        <taxon>Embryophyta</taxon>
        <taxon>Tracheophyta</taxon>
        <taxon>Spermatophyta</taxon>
        <taxon>Magnoliopsida</taxon>
        <taxon>eudicotyledons</taxon>
        <taxon>Gunneridae</taxon>
        <taxon>Pentapetalae</taxon>
        <taxon>rosids</taxon>
        <taxon>malvids</taxon>
        <taxon>Brassicales</taxon>
        <taxon>Brassicaceae</taxon>
        <taxon>Brassiceae</taxon>
        <taxon>Brassica</taxon>
    </lineage>
</organism>
<comment type="caution">
    <text evidence="3">The sequence shown here is derived from an EMBL/GenBank/DDBJ whole genome shotgun (WGS) entry which is preliminary data.</text>
</comment>
<evidence type="ECO:0000259" key="2">
    <source>
        <dbReference type="Pfam" id="PF13966"/>
    </source>
</evidence>
<evidence type="ECO:0000313" key="3">
    <source>
        <dbReference type="EMBL" id="KAF2539251.1"/>
    </source>
</evidence>
<dbReference type="GO" id="GO:0003676">
    <property type="term" value="F:nucleic acid binding"/>
    <property type="evidence" value="ECO:0007669"/>
    <property type="project" value="InterPro"/>
</dbReference>
<dbReference type="PANTHER" id="PTHR47074:SF49">
    <property type="entry name" value="POLYNUCLEOTIDYL TRANSFERASE, RIBONUCLEASE H-LIKE SUPERFAMILY PROTEIN"/>
    <property type="match status" value="1"/>
</dbReference>
<dbReference type="EMBL" id="QGKW02002228">
    <property type="protein sequence ID" value="KAF2539251.1"/>
    <property type="molecule type" value="Genomic_DNA"/>
</dbReference>
<feature type="domain" description="Reverse transcriptase zinc-binding" evidence="2">
    <location>
        <begin position="49"/>
        <end position="142"/>
    </location>
</feature>
<dbReference type="Pfam" id="PF13966">
    <property type="entry name" value="zf-RVT"/>
    <property type="match status" value="1"/>
</dbReference>
<name>A0A8S9G0V0_BRACR</name>
<dbReference type="InterPro" id="IPR044730">
    <property type="entry name" value="RNase_H-like_dom_plant"/>
</dbReference>
<feature type="domain" description="RNase H type-1" evidence="1">
    <location>
        <begin position="252"/>
        <end position="354"/>
    </location>
</feature>
<dbReference type="Proteomes" id="UP000712281">
    <property type="component" value="Unassembled WGS sequence"/>
</dbReference>
<dbReference type="InterPro" id="IPR002156">
    <property type="entry name" value="RNaseH_domain"/>
</dbReference>
<dbReference type="PANTHER" id="PTHR47074">
    <property type="entry name" value="BNAC02G40300D PROTEIN"/>
    <property type="match status" value="1"/>
</dbReference>
<dbReference type="Gene3D" id="3.30.420.10">
    <property type="entry name" value="Ribonuclease H-like superfamily/Ribonuclease H"/>
    <property type="match status" value="1"/>
</dbReference>
<dbReference type="Pfam" id="PF13456">
    <property type="entry name" value="RVT_3"/>
    <property type="match status" value="1"/>
</dbReference>
<dbReference type="InterPro" id="IPR036397">
    <property type="entry name" value="RNaseH_sf"/>
</dbReference>
<evidence type="ECO:0008006" key="5">
    <source>
        <dbReference type="Google" id="ProtNLM"/>
    </source>
</evidence>
<gene>
    <name evidence="3" type="ORF">F2Q68_00021548</name>
</gene>
<dbReference type="GO" id="GO:0004523">
    <property type="term" value="F:RNA-DNA hybrid ribonuclease activity"/>
    <property type="evidence" value="ECO:0007669"/>
    <property type="project" value="InterPro"/>
</dbReference>
<dbReference type="SUPFAM" id="SSF53098">
    <property type="entry name" value="Ribonuclease H-like"/>
    <property type="match status" value="1"/>
</dbReference>
<dbReference type="CDD" id="cd06222">
    <property type="entry name" value="RNase_H_like"/>
    <property type="match status" value="1"/>
</dbReference>
<protein>
    <recommendedName>
        <fullName evidence="5">Reverse transcriptase zinc-binding domain-containing protein</fullName>
    </recommendedName>
</protein>
<proteinExistence type="predicted"/>
<dbReference type="InterPro" id="IPR052929">
    <property type="entry name" value="RNase_H-like_EbsB-rel"/>
</dbReference>
<dbReference type="AlphaFoldDB" id="A0A8S9G0V0"/>
<dbReference type="InterPro" id="IPR012337">
    <property type="entry name" value="RNaseH-like_sf"/>
</dbReference>
<accession>A0A8S9G0V0</accession>
<evidence type="ECO:0000313" key="4">
    <source>
        <dbReference type="Proteomes" id="UP000712281"/>
    </source>
</evidence>
<reference evidence="3" key="1">
    <citation type="submission" date="2019-12" db="EMBL/GenBank/DDBJ databases">
        <title>Genome sequencing and annotation of Brassica cretica.</title>
        <authorList>
            <person name="Studholme D.J."/>
            <person name="Sarris P.F."/>
        </authorList>
    </citation>
    <scope>NUCLEOTIDE SEQUENCE</scope>
    <source>
        <strain evidence="3">PFS-001/15</strain>
        <tissue evidence="3">Leaf</tissue>
    </source>
</reference>
<dbReference type="InterPro" id="IPR026960">
    <property type="entry name" value="RVT-Znf"/>
</dbReference>